<dbReference type="SMART" id="SM00866">
    <property type="entry name" value="UTRA"/>
    <property type="match status" value="1"/>
</dbReference>
<evidence type="ECO:0000313" key="7">
    <source>
        <dbReference type="Proteomes" id="UP000295525"/>
    </source>
</evidence>
<dbReference type="RefSeq" id="WP_132581697.1">
    <property type="nucleotide sequence ID" value="NZ_SMAJ01000005.1"/>
</dbReference>
<dbReference type="Pfam" id="PF07702">
    <property type="entry name" value="UTRA"/>
    <property type="match status" value="1"/>
</dbReference>
<reference evidence="6 7" key="1">
    <citation type="submission" date="2019-03" db="EMBL/GenBank/DDBJ databases">
        <title>Genomic Encyclopedia of Type Strains, Phase IV (KMG-IV): sequencing the most valuable type-strain genomes for metagenomic binning, comparative biology and taxonomic classification.</title>
        <authorList>
            <person name="Goeker M."/>
        </authorList>
    </citation>
    <scope>NUCLEOTIDE SEQUENCE [LARGE SCALE GENOMIC DNA]</scope>
    <source>
        <strain evidence="6 7">DSM 24591</strain>
    </source>
</reference>
<dbReference type="PROSITE" id="PS50949">
    <property type="entry name" value="HTH_GNTR"/>
    <property type="match status" value="1"/>
</dbReference>
<keyword evidence="3" id="KW-0804">Transcription</keyword>
<name>A0A4R3M7L1_9BURK</name>
<dbReference type="CDD" id="cd07377">
    <property type="entry name" value="WHTH_GntR"/>
    <property type="match status" value="1"/>
</dbReference>
<dbReference type="InterPro" id="IPR036388">
    <property type="entry name" value="WH-like_DNA-bd_sf"/>
</dbReference>
<evidence type="ECO:0000259" key="5">
    <source>
        <dbReference type="PROSITE" id="PS50949"/>
    </source>
</evidence>
<dbReference type="InterPro" id="IPR050679">
    <property type="entry name" value="Bact_HTH_transcr_reg"/>
</dbReference>
<accession>A0A4R3M7L1</accession>
<dbReference type="InterPro" id="IPR011663">
    <property type="entry name" value="UTRA"/>
</dbReference>
<dbReference type="Proteomes" id="UP000295525">
    <property type="component" value="Unassembled WGS sequence"/>
</dbReference>
<protein>
    <submittedName>
        <fullName evidence="6">GntR family transcriptional regulator</fullName>
    </submittedName>
</protein>
<feature type="compositionally biased region" description="Basic and acidic residues" evidence="4">
    <location>
        <begin position="256"/>
        <end position="267"/>
    </location>
</feature>
<dbReference type="InterPro" id="IPR036390">
    <property type="entry name" value="WH_DNA-bd_sf"/>
</dbReference>
<dbReference type="Pfam" id="PF00392">
    <property type="entry name" value="GntR"/>
    <property type="match status" value="1"/>
</dbReference>
<gene>
    <name evidence="6" type="ORF">EDC26_105135</name>
</gene>
<sequence>MNNESSVLHKSRMPLYLQVAKLMRQKIESQQWRFGEQIPTLDELEKEYKVSRITLRGALNQLEQFGVVRRTRGLGTFVAKDLSEERWFKLANNLDELVEKVVDLKIRLLHIDQTECSLAPAFQFGEIGAAYRRLKRVHYHEGVPYCLIEIYLDKAIFDSDPEAFSNAPVVPQLAKRRDVQIGGAKQILRITVTDEDTASHLNIGVGDPIADVCRTILDENNRIIYYAHIQYPTQMIQVETDLMQGMPRHQKKRPSKKEQIILDKPDT</sequence>
<evidence type="ECO:0000256" key="4">
    <source>
        <dbReference type="SAM" id="MobiDB-lite"/>
    </source>
</evidence>
<dbReference type="PANTHER" id="PTHR44846:SF1">
    <property type="entry name" value="MANNOSYL-D-GLYCERATE TRANSPORT_METABOLISM SYSTEM REPRESSOR MNGR-RELATED"/>
    <property type="match status" value="1"/>
</dbReference>
<keyword evidence="2" id="KW-0238">DNA-binding</keyword>
<dbReference type="SUPFAM" id="SSF64288">
    <property type="entry name" value="Chorismate lyase-like"/>
    <property type="match status" value="1"/>
</dbReference>
<dbReference type="Gene3D" id="3.40.1410.10">
    <property type="entry name" value="Chorismate lyase-like"/>
    <property type="match status" value="1"/>
</dbReference>
<proteinExistence type="predicted"/>
<evidence type="ECO:0000313" key="6">
    <source>
        <dbReference type="EMBL" id="TCT08583.1"/>
    </source>
</evidence>
<dbReference type="GO" id="GO:0003677">
    <property type="term" value="F:DNA binding"/>
    <property type="evidence" value="ECO:0007669"/>
    <property type="project" value="UniProtKB-KW"/>
</dbReference>
<keyword evidence="7" id="KW-1185">Reference proteome</keyword>
<dbReference type="AlphaFoldDB" id="A0A4R3M7L1"/>
<evidence type="ECO:0000256" key="2">
    <source>
        <dbReference type="ARBA" id="ARBA00023125"/>
    </source>
</evidence>
<dbReference type="PRINTS" id="PR00035">
    <property type="entry name" value="HTHGNTR"/>
</dbReference>
<comment type="caution">
    <text evidence="6">The sequence shown here is derived from an EMBL/GenBank/DDBJ whole genome shotgun (WGS) entry which is preliminary data.</text>
</comment>
<dbReference type="InterPro" id="IPR028978">
    <property type="entry name" value="Chorismate_lyase_/UTRA_dom_sf"/>
</dbReference>
<dbReference type="GO" id="GO:0003700">
    <property type="term" value="F:DNA-binding transcription factor activity"/>
    <property type="evidence" value="ECO:0007669"/>
    <property type="project" value="InterPro"/>
</dbReference>
<evidence type="ECO:0000256" key="3">
    <source>
        <dbReference type="ARBA" id="ARBA00023163"/>
    </source>
</evidence>
<dbReference type="OrthoDB" id="8582866at2"/>
<dbReference type="SUPFAM" id="SSF46785">
    <property type="entry name" value="Winged helix' DNA-binding domain"/>
    <property type="match status" value="1"/>
</dbReference>
<dbReference type="SMART" id="SM00345">
    <property type="entry name" value="HTH_GNTR"/>
    <property type="match status" value="1"/>
</dbReference>
<feature type="domain" description="HTH gntR-type" evidence="5">
    <location>
        <begin position="13"/>
        <end position="81"/>
    </location>
</feature>
<organism evidence="6 7">
    <name type="scientific">Paralcaligenes ureilyticus</name>
    <dbReference type="NCBI Taxonomy" id="627131"/>
    <lineage>
        <taxon>Bacteria</taxon>
        <taxon>Pseudomonadati</taxon>
        <taxon>Pseudomonadota</taxon>
        <taxon>Betaproteobacteria</taxon>
        <taxon>Burkholderiales</taxon>
        <taxon>Alcaligenaceae</taxon>
        <taxon>Paralcaligenes</taxon>
    </lineage>
</organism>
<dbReference type="GO" id="GO:0045892">
    <property type="term" value="P:negative regulation of DNA-templated transcription"/>
    <property type="evidence" value="ECO:0007669"/>
    <property type="project" value="TreeGrafter"/>
</dbReference>
<keyword evidence="1" id="KW-0805">Transcription regulation</keyword>
<feature type="region of interest" description="Disordered" evidence="4">
    <location>
        <begin position="245"/>
        <end position="267"/>
    </location>
</feature>
<dbReference type="Gene3D" id="1.10.10.10">
    <property type="entry name" value="Winged helix-like DNA-binding domain superfamily/Winged helix DNA-binding domain"/>
    <property type="match status" value="1"/>
</dbReference>
<dbReference type="PANTHER" id="PTHR44846">
    <property type="entry name" value="MANNOSYL-D-GLYCERATE TRANSPORT/METABOLISM SYSTEM REPRESSOR MNGR-RELATED"/>
    <property type="match status" value="1"/>
</dbReference>
<evidence type="ECO:0000256" key="1">
    <source>
        <dbReference type="ARBA" id="ARBA00023015"/>
    </source>
</evidence>
<dbReference type="EMBL" id="SMAJ01000005">
    <property type="protein sequence ID" value="TCT08583.1"/>
    <property type="molecule type" value="Genomic_DNA"/>
</dbReference>
<dbReference type="InterPro" id="IPR000524">
    <property type="entry name" value="Tscrpt_reg_HTH_GntR"/>
</dbReference>